<dbReference type="InParanoid" id="A0A3N4KPW9"/>
<dbReference type="Proteomes" id="UP000277580">
    <property type="component" value="Unassembled WGS sequence"/>
</dbReference>
<dbReference type="EMBL" id="ML119135">
    <property type="protein sequence ID" value="RPB11518.1"/>
    <property type="molecule type" value="Genomic_DNA"/>
</dbReference>
<keyword evidence="3" id="KW-1185">Reference proteome</keyword>
<proteinExistence type="predicted"/>
<sequence length="323" mass="36581">MPYRRRVNRNSRPAPWLKTGKKDMGGGGDGDEGGDDDAEDGGIGWKYDGKNIRTKSYHELHCECPFVKGFQRQFMAKSKSRYVTLYHRMSSQTVIPVNAAPRKATPPQLNPVCPLPGLSFMTPYWYKLRTFFQRHQKGPKLSTATPHAHLVSYRHRTVLADNFAMSIKKIKTLQLLPGSFTALGDDPAMASKRPNSPALSSFRMSIQSRGVEFHALSCTEVGLCNGMKKAPLPGAASSWHWTALQWHERGPKPPPHILHFQSQRLMALVDDFEVAPKRTKAPHILYVQKFREFHDTGWRLQRAPKNDQSSPNFLHAQVQPNCR</sequence>
<gene>
    <name evidence="2" type="ORF">P167DRAFT_565853</name>
</gene>
<protein>
    <submittedName>
        <fullName evidence="2">Uncharacterized protein</fullName>
    </submittedName>
</protein>
<reference evidence="2 3" key="1">
    <citation type="journal article" date="2018" name="Nat. Ecol. Evol.">
        <title>Pezizomycetes genomes reveal the molecular basis of ectomycorrhizal truffle lifestyle.</title>
        <authorList>
            <person name="Murat C."/>
            <person name="Payen T."/>
            <person name="Noel B."/>
            <person name="Kuo A."/>
            <person name="Morin E."/>
            <person name="Chen J."/>
            <person name="Kohler A."/>
            <person name="Krizsan K."/>
            <person name="Balestrini R."/>
            <person name="Da Silva C."/>
            <person name="Montanini B."/>
            <person name="Hainaut M."/>
            <person name="Levati E."/>
            <person name="Barry K.W."/>
            <person name="Belfiori B."/>
            <person name="Cichocki N."/>
            <person name="Clum A."/>
            <person name="Dockter R.B."/>
            <person name="Fauchery L."/>
            <person name="Guy J."/>
            <person name="Iotti M."/>
            <person name="Le Tacon F."/>
            <person name="Lindquist E.A."/>
            <person name="Lipzen A."/>
            <person name="Malagnac F."/>
            <person name="Mello A."/>
            <person name="Molinier V."/>
            <person name="Miyauchi S."/>
            <person name="Poulain J."/>
            <person name="Riccioni C."/>
            <person name="Rubini A."/>
            <person name="Sitrit Y."/>
            <person name="Splivallo R."/>
            <person name="Traeger S."/>
            <person name="Wang M."/>
            <person name="Zifcakova L."/>
            <person name="Wipf D."/>
            <person name="Zambonelli A."/>
            <person name="Paolocci F."/>
            <person name="Nowrousian M."/>
            <person name="Ottonello S."/>
            <person name="Baldrian P."/>
            <person name="Spatafora J.W."/>
            <person name="Henrissat B."/>
            <person name="Nagy L.G."/>
            <person name="Aury J.M."/>
            <person name="Wincker P."/>
            <person name="Grigoriev I.V."/>
            <person name="Bonfante P."/>
            <person name="Martin F.M."/>
        </authorList>
    </citation>
    <scope>NUCLEOTIDE SEQUENCE [LARGE SCALE GENOMIC DNA]</scope>
    <source>
        <strain evidence="2 3">CCBAS932</strain>
    </source>
</reference>
<feature type="region of interest" description="Disordered" evidence="1">
    <location>
        <begin position="1"/>
        <end position="42"/>
    </location>
</feature>
<evidence type="ECO:0000313" key="3">
    <source>
        <dbReference type="Proteomes" id="UP000277580"/>
    </source>
</evidence>
<accession>A0A3N4KPW9</accession>
<feature type="compositionally biased region" description="Acidic residues" evidence="1">
    <location>
        <begin position="29"/>
        <end position="40"/>
    </location>
</feature>
<name>A0A3N4KPW9_9PEZI</name>
<organism evidence="2 3">
    <name type="scientific">Morchella conica CCBAS932</name>
    <dbReference type="NCBI Taxonomy" id="1392247"/>
    <lineage>
        <taxon>Eukaryota</taxon>
        <taxon>Fungi</taxon>
        <taxon>Dikarya</taxon>
        <taxon>Ascomycota</taxon>
        <taxon>Pezizomycotina</taxon>
        <taxon>Pezizomycetes</taxon>
        <taxon>Pezizales</taxon>
        <taxon>Morchellaceae</taxon>
        <taxon>Morchella</taxon>
    </lineage>
</organism>
<dbReference type="AlphaFoldDB" id="A0A3N4KPW9"/>
<feature type="region of interest" description="Disordered" evidence="1">
    <location>
        <begin position="302"/>
        <end position="323"/>
    </location>
</feature>
<feature type="compositionally biased region" description="Polar residues" evidence="1">
    <location>
        <begin position="306"/>
        <end position="323"/>
    </location>
</feature>
<evidence type="ECO:0000256" key="1">
    <source>
        <dbReference type="SAM" id="MobiDB-lite"/>
    </source>
</evidence>
<evidence type="ECO:0000313" key="2">
    <source>
        <dbReference type="EMBL" id="RPB11518.1"/>
    </source>
</evidence>